<dbReference type="Pfam" id="PF12895">
    <property type="entry name" value="ANAPC3"/>
    <property type="match status" value="1"/>
</dbReference>
<evidence type="ECO:0000259" key="4">
    <source>
        <dbReference type="PROSITE" id="PS50076"/>
    </source>
</evidence>
<dbReference type="PROSITE" id="PS50005">
    <property type="entry name" value="TPR"/>
    <property type="match status" value="4"/>
</dbReference>
<dbReference type="InterPro" id="IPR051685">
    <property type="entry name" value="Ycf3/AcsC/BcsC/TPR_MFPF"/>
</dbReference>
<keyword evidence="6" id="KW-1185">Reference proteome</keyword>
<dbReference type="KEGG" id="ndv:NDEV_0723"/>
<dbReference type="InterPro" id="IPR011990">
    <property type="entry name" value="TPR-like_helical_dom_sf"/>
</dbReference>
<keyword evidence="1" id="KW-0677">Repeat</keyword>
<dbReference type="Proteomes" id="UP000196239">
    <property type="component" value="Chromosome 1"/>
</dbReference>
<feature type="repeat" description="TPR" evidence="3">
    <location>
        <begin position="113"/>
        <end position="146"/>
    </location>
</feature>
<dbReference type="PRINTS" id="PR00625">
    <property type="entry name" value="JDOMAIN"/>
</dbReference>
<organism evidence="5 6">
    <name type="scientific">Nitrosotalea devaniterrae</name>
    <dbReference type="NCBI Taxonomy" id="1078905"/>
    <lineage>
        <taxon>Archaea</taxon>
        <taxon>Nitrososphaerota</taxon>
        <taxon>Nitrososphaeria</taxon>
        <taxon>Nitrosotaleales</taxon>
        <taxon>Nitrosotaleaceae</taxon>
        <taxon>Nitrosotalea</taxon>
    </lineage>
</organism>
<evidence type="ECO:0000256" key="1">
    <source>
        <dbReference type="ARBA" id="ARBA00022737"/>
    </source>
</evidence>
<protein>
    <submittedName>
        <fullName evidence="5">TPR repeat-containing protein</fullName>
    </submittedName>
</protein>
<dbReference type="SMART" id="SM00271">
    <property type="entry name" value="DnaJ"/>
    <property type="match status" value="1"/>
</dbReference>
<dbReference type="Gene3D" id="1.25.40.10">
    <property type="entry name" value="Tetratricopeptide repeat domain"/>
    <property type="match status" value="2"/>
</dbReference>
<dbReference type="InterPro" id="IPR001623">
    <property type="entry name" value="DnaJ_domain"/>
</dbReference>
<dbReference type="Gene3D" id="1.10.287.110">
    <property type="entry name" value="DnaJ domain"/>
    <property type="match status" value="1"/>
</dbReference>
<dbReference type="PANTHER" id="PTHR44943:SF4">
    <property type="entry name" value="TPR REPEAT-CONTAINING PROTEIN MJ0798"/>
    <property type="match status" value="1"/>
</dbReference>
<dbReference type="InterPro" id="IPR036869">
    <property type="entry name" value="J_dom_sf"/>
</dbReference>
<dbReference type="EMBL" id="LN890280">
    <property type="protein sequence ID" value="CUR51488.1"/>
    <property type="molecule type" value="Genomic_DNA"/>
</dbReference>
<dbReference type="SUPFAM" id="SSF48452">
    <property type="entry name" value="TPR-like"/>
    <property type="match status" value="1"/>
</dbReference>
<feature type="domain" description="J" evidence="4">
    <location>
        <begin position="6"/>
        <end position="72"/>
    </location>
</feature>
<feature type="repeat" description="TPR" evidence="3">
    <location>
        <begin position="147"/>
        <end position="180"/>
    </location>
</feature>
<dbReference type="PANTHER" id="PTHR44943">
    <property type="entry name" value="CELLULOSE SYNTHASE OPERON PROTEIN C"/>
    <property type="match status" value="1"/>
</dbReference>
<sequence length="246" mass="28467">MLDIFRCYEILGLKPDASVDEIKQAYRGLVLRHHPDKDPTEESESRFRQISDAYQTLRIQSKKVQKVVQKFDDIYPEDAVVAYEQAQTLVVKHQYEEAIVFYDKALERLPRYANAWLKKGDALYHLKRHEDALLCFSKVLQINPDSADAWNLQGICLSDLRKYEDALESFDEATVLDPTHAPAWNFKGVCFFTLGKMEMALDCFDKAIKIRPEFVVAWHNKGGVLAKIGKEKEAEKCYEKSKSLRQ</sequence>
<dbReference type="CDD" id="cd06257">
    <property type="entry name" value="DnaJ"/>
    <property type="match status" value="1"/>
</dbReference>
<evidence type="ECO:0000313" key="5">
    <source>
        <dbReference type="EMBL" id="CUR51488.1"/>
    </source>
</evidence>
<dbReference type="InterPro" id="IPR019734">
    <property type="entry name" value="TPR_rpt"/>
</dbReference>
<proteinExistence type="predicted"/>
<dbReference type="AlphaFoldDB" id="A0A128A2D1"/>
<name>A0A128A2D1_9ARCH</name>
<dbReference type="Pfam" id="PF00515">
    <property type="entry name" value="TPR_1"/>
    <property type="match status" value="1"/>
</dbReference>
<evidence type="ECO:0000256" key="3">
    <source>
        <dbReference type="PROSITE-ProRule" id="PRU00339"/>
    </source>
</evidence>
<accession>A0A128A2D1</accession>
<evidence type="ECO:0000313" key="6">
    <source>
        <dbReference type="Proteomes" id="UP000196239"/>
    </source>
</evidence>
<dbReference type="Pfam" id="PF00226">
    <property type="entry name" value="DnaJ"/>
    <property type="match status" value="1"/>
</dbReference>
<dbReference type="SMART" id="SM00028">
    <property type="entry name" value="TPR"/>
    <property type="match status" value="5"/>
</dbReference>
<reference evidence="6" key="1">
    <citation type="submission" date="2015-10" db="EMBL/GenBank/DDBJ databases">
        <authorList>
            <person name="Lehtovirta-Morley L.E."/>
            <person name="Vieille C."/>
        </authorList>
    </citation>
    <scope>NUCLEOTIDE SEQUENCE [LARGE SCALE GENOMIC DNA]</scope>
</reference>
<dbReference type="SUPFAM" id="SSF46565">
    <property type="entry name" value="Chaperone J-domain"/>
    <property type="match status" value="1"/>
</dbReference>
<dbReference type="Pfam" id="PF13181">
    <property type="entry name" value="TPR_8"/>
    <property type="match status" value="1"/>
</dbReference>
<keyword evidence="2 3" id="KW-0802">TPR repeat</keyword>
<dbReference type="PROSITE" id="PS50076">
    <property type="entry name" value="DNAJ_2"/>
    <property type="match status" value="1"/>
</dbReference>
<evidence type="ECO:0000256" key="2">
    <source>
        <dbReference type="ARBA" id="ARBA00022803"/>
    </source>
</evidence>
<gene>
    <name evidence="5" type="ORF">NDEV_0723</name>
</gene>
<feature type="repeat" description="TPR" evidence="3">
    <location>
        <begin position="79"/>
        <end position="112"/>
    </location>
</feature>
<feature type="repeat" description="TPR" evidence="3">
    <location>
        <begin position="181"/>
        <end position="214"/>
    </location>
</feature>